<evidence type="ECO:0000313" key="5">
    <source>
        <dbReference type="Proteomes" id="UP001523216"/>
    </source>
</evidence>
<keyword evidence="5" id="KW-1185">Reference proteome</keyword>
<protein>
    <submittedName>
        <fullName evidence="4">Acyltransferase</fullName>
    </submittedName>
</protein>
<feature type="transmembrane region" description="Helical" evidence="2">
    <location>
        <begin position="29"/>
        <end position="45"/>
    </location>
</feature>
<dbReference type="Proteomes" id="UP001523216">
    <property type="component" value="Unassembled WGS sequence"/>
</dbReference>
<dbReference type="GO" id="GO:0016746">
    <property type="term" value="F:acyltransferase activity"/>
    <property type="evidence" value="ECO:0007669"/>
    <property type="project" value="UniProtKB-KW"/>
</dbReference>
<feature type="transmembrane region" description="Helical" evidence="2">
    <location>
        <begin position="51"/>
        <end position="71"/>
    </location>
</feature>
<name>A0ABT0YDU3_9ACTN</name>
<feature type="transmembrane region" description="Helical" evidence="2">
    <location>
        <begin position="264"/>
        <end position="281"/>
    </location>
</feature>
<dbReference type="InterPro" id="IPR050879">
    <property type="entry name" value="Acyltransferase_3"/>
</dbReference>
<accession>A0ABT0YDU3</accession>
<evidence type="ECO:0000259" key="3">
    <source>
        <dbReference type="Pfam" id="PF01757"/>
    </source>
</evidence>
<feature type="transmembrane region" description="Helical" evidence="2">
    <location>
        <begin position="92"/>
        <end position="112"/>
    </location>
</feature>
<keyword evidence="4" id="KW-0012">Acyltransferase</keyword>
<feature type="transmembrane region" description="Helical" evidence="2">
    <location>
        <begin position="324"/>
        <end position="345"/>
    </location>
</feature>
<dbReference type="PANTHER" id="PTHR23028">
    <property type="entry name" value="ACETYLTRANSFERASE"/>
    <property type="match status" value="1"/>
</dbReference>
<dbReference type="InterPro" id="IPR002656">
    <property type="entry name" value="Acyl_transf_3_dom"/>
</dbReference>
<feature type="transmembrane region" description="Helical" evidence="2">
    <location>
        <begin position="124"/>
        <end position="144"/>
    </location>
</feature>
<evidence type="ECO:0000313" key="4">
    <source>
        <dbReference type="EMBL" id="MCM4084216.1"/>
    </source>
</evidence>
<feature type="transmembrane region" description="Helical" evidence="2">
    <location>
        <begin position="301"/>
        <end position="318"/>
    </location>
</feature>
<proteinExistence type="predicted"/>
<feature type="transmembrane region" description="Helical" evidence="2">
    <location>
        <begin position="165"/>
        <end position="181"/>
    </location>
</feature>
<reference evidence="4 5" key="1">
    <citation type="submission" date="2022-06" db="EMBL/GenBank/DDBJ databases">
        <title>Actinoplanes abujensis sp. nov., isolated from Nigerian arid soil.</title>
        <authorList>
            <person name="Ding P."/>
        </authorList>
    </citation>
    <scope>NUCLEOTIDE SEQUENCE [LARGE SCALE GENOMIC DNA]</scope>
    <source>
        <strain evidence="5">TRM88002</strain>
    </source>
</reference>
<evidence type="ECO:0000256" key="1">
    <source>
        <dbReference type="SAM" id="MobiDB-lite"/>
    </source>
</evidence>
<comment type="caution">
    <text evidence="4">The sequence shown here is derived from an EMBL/GenBank/DDBJ whole genome shotgun (WGS) entry which is preliminary data.</text>
</comment>
<evidence type="ECO:0000256" key="2">
    <source>
        <dbReference type="SAM" id="Phobius"/>
    </source>
</evidence>
<feature type="domain" description="Acyltransferase 3" evidence="3">
    <location>
        <begin position="26"/>
        <end position="342"/>
    </location>
</feature>
<feature type="transmembrane region" description="Helical" evidence="2">
    <location>
        <begin position="239"/>
        <end position="258"/>
    </location>
</feature>
<keyword evidence="2" id="KW-1133">Transmembrane helix</keyword>
<organism evidence="4 5">
    <name type="scientific">Paractinoplanes hotanensis</name>
    <dbReference type="NCBI Taxonomy" id="2906497"/>
    <lineage>
        <taxon>Bacteria</taxon>
        <taxon>Bacillati</taxon>
        <taxon>Actinomycetota</taxon>
        <taxon>Actinomycetes</taxon>
        <taxon>Micromonosporales</taxon>
        <taxon>Micromonosporaceae</taxon>
        <taxon>Paractinoplanes</taxon>
    </lineage>
</organism>
<dbReference type="EMBL" id="JAMQOL010000073">
    <property type="protein sequence ID" value="MCM4084216.1"/>
    <property type="molecule type" value="Genomic_DNA"/>
</dbReference>
<keyword evidence="2" id="KW-0472">Membrane</keyword>
<keyword evidence="4" id="KW-0808">Transferase</keyword>
<dbReference type="RefSeq" id="WP_251803970.1">
    <property type="nucleotide sequence ID" value="NZ_JAMQOL010000073.1"/>
</dbReference>
<feature type="region of interest" description="Disordered" evidence="1">
    <location>
        <begin position="382"/>
        <end position="404"/>
    </location>
</feature>
<gene>
    <name evidence="4" type="ORF">LXN57_42435</name>
</gene>
<dbReference type="PANTHER" id="PTHR23028:SF53">
    <property type="entry name" value="ACYL_TRANSF_3 DOMAIN-CONTAINING PROTEIN"/>
    <property type="match status" value="1"/>
</dbReference>
<sequence length="404" mass="43321">MTETTTGVRRPAAPAAAGSTIRFRPDIEGLRAVAVVLVVLFHAGVPGLAGGYIGVDVFFVVSGFLITSLMLREIRETGGLSLIGFYARRARRILPAAALVLVATLLASYHWLGYLRGDEIAGDVVWSALFAGNFHFAAGGMDYLASQGAPSPVQHFWSLAVEEQFYLVWPAAIVVLLWLGFRWAIGWWLAAAVAASFAYSIWQTGTWAYFSPVTRGWELGAGCLLALAATRLDRIPYRIATAMAGTGLALIVVAALTFDDATPFPGYAAALPVLATVLVLAGRGDSVLGRWPLVRLGRVSYPFYLWHWPVLVVAEQAYGGPLPATSRALLVVASLGLAVITYVCLEDPIRRSAHLRRSYVLSLSLAAWLIVAPLAVARWQTSTSPAADPGNGAQYTPRLGAPRD</sequence>
<dbReference type="Pfam" id="PF01757">
    <property type="entry name" value="Acyl_transf_3"/>
    <property type="match status" value="1"/>
</dbReference>
<feature type="transmembrane region" description="Helical" evidence="2">
    <location>
        <begin position="357"/>
        <end position="376"/>
    </location>
</feature>
<keyword evidence="2" id="KW-0812">Transmembrane</keyword>